<keyword evidence="1" id="KW-1133">Transmembrane helix</keyword>
<gene>
    <name evidence="2" type="ORF">SOO65_13550</name>
</gene>
<dbReference type="AlphaFoldDB" id="A0AAX4HL48"/>
<reference evidence="2 3" key="1">
    <citation type="submission" date="2023-11" db="EMBL/GenBank/DDBJ databases">
        <title>Peredibacter starrii A3.12.</title>
        <authorList>
            <person name="Mitchell R.J."/>
        </authorList>
    </citation>
    <scope>NUCLEOTIDE SEQUENCE [LARGE SCALE GENOMIC DNA]</scope>
    <source>
        <strain evidence="2 3">A3.12</strain>
    </source>
</reference>
<feature type="transmembrane region" description="Helical" evidence="1">
    <location>
        <begin position="12"/>
        <end position="32"/>
    </location>
</feature>
<evidence type="ECO:0000256" key="1">
    <source>
        <dbReference type="SAM" id="Phobius"/>
    </source>
</evidence>
<accession>A0AAX4HL48</accession>
<dbReference type="RefSeq" id="WP_321390936.1">
    <property type="nucleotide sequence ID" value="NZ_CP139487.1"/>
</dbReference>
<proteinExistence type="predicted"/>
<dbReference type="KEGG" id="psti:SOO65_13550"/>
<evidence type="ECO:0000313" key="2">
    <source>
        <dbReference type="EMBL" id="WPU63714.1"/>
    </source>
</evidence>
<evidence type="ECO:0000313" key="3">
    <source>
        <dbReference type="Proteomes" id="UP001324634"/>
    </source>
</evidence>
<dbReference type="EMBL" id="CP139487">
    <property type="protein sequence ID" value="WPU63714.1"/>
    <property type="molecule type" value="Genomic_DNA"/>
</dbReference>
<keyword evidence="3" id="KW-1185">Reference proteome</keyword>
<keyword evidence="1" id="KW-0812">Transmembrane</keyword>
<organism evidence="2 3">
    <name type="scientific">Peredibacter starrii</name>
    <dbReference type="NCBI Taxonomy" id="28202"/>
    <lineage>
        <taxon>Bacteria</taxon>
        <taxon>Pseudomonadati</taxon>
        <taxon>Bdellovibrionota</taxon>
        <taxon>Bacteriovoracia</taxon>
        <taxon>Bacteriovoracales</taxon>
        <taxon>Bacteriovoracaceae</taxon>
        <taxon>Peredibacter</taxon>
    </lineage>
</organism>
<dbReference type="Proteomes" id="UP001324634">
    <property type="component" value="Chromosome"/>
</dbReference>
<evidence type="ECO:0008006" key="4">
    <source>
        <dbReference type="Google" id="ProtNLM"/>
    </source>
</evidence>
<keyword evidence="1" id="KW-0472">Membrane</keyword>
<name>A0AAX4HL48_9BACT</name>
<protein>
    <recommendedName>
        <fullName evidence="4">Prepilin-type N-terminal cleavage/methylation domain-containing protein</fullName>
    </recommendedName>
</protein>
<sequence>MKFFRNERGLSFVEVLLGAAGIGVVALGLMNLTNQQAKNQANVEAKFSSQELKQIITNLFYDKVACTNTLGGSAIGAEVNALKNPANESIFVKGQKYGSNNLIISSLRTIDKNRPLTATTRQVDLLVTFQKAKAITNRSGLAIAIPLKVTASSAAGPIVDCLSYDDQFVQRAGDVMTGALTTTQLNVTNDVTASGAIQGQAICTSAGANCKNMNDFVLSNQGCPPNQYLDGVQGTPRCRTITYSCPTGQAIRAIAANGAVTCVDLIPPGCPAMAFTQSGQTCTVPGRDHGQTGSCSQSTPGECKWGKYDERGNGWGYKCKSNGFLALGDGSGAYYRCMEKCQGPTVTITKLCFKGAWQ</sequence>